<evidence type="ECO:0000313" key="3">
    <source>
        <dbReference type="EMBL" id="SDM55234.1"/>
    </source>
</evidence>
<feature type="compositionally biased region" description="Low complexity" evidence="1">
    <location>
        <begin position="13"/>
        <end position="36"/>
    </location>
</feature>
<feature type="transmembrane region" description="Helical" evidence="2">
    <location>
        <begin position="298"/>
        <end position="321"/>
    </location>
</feature>
<gene>
    <name evidence="3" type="ORF">SAMN04488568_1143</name>
</gene>
<protein>
    <submittedName>
        <fullName evidence="3">Uncharacterized protein</fullName>
    </submittedName>
</protein>
<evidence type="ECO:0000313" key="4">
    <source>
        <dbReference type="Proteomes" id="UP000199759"/>
    </source>
</evidence>
<accession>A0A1G9U6D8</accession>
<keyword evidence="4" id="KW-1185">Reference proteome</keyword>
<feature type="transmembrane region" description="Helical" evidence="2">
    <location>
        <begin position="113"/>
        <end position="131"/>
    </location>
</feature>
<feature type="transmembrane region" description="Helical" evidence="2">
    <location>
        <begin position="263"/>
        <end position="286"/>
    </location>
</feature>
<dbReference type="Proteomes" id="UP000199759">
    <property type="component" value="Unassembled WGS sequence"/>
</dbReference>
<dbReference type="AlphaFoldDB" id="A0A1G9U6D8"/>
<dbReference type="EMBL" id="FNHG01000014">
    <property type="protein sequence ID" value="SDM55234.1"/>
    <property type="molecule type" value="Genomic_DNA"/>
</dbReference>
<dbReference type="RefSeq" id="WP_091770691.1">
    <property type="nucleotide sequence ID" value="NZ_FNHG01000014.1"/>
</dbReference>
<reference evidence="3 4" key="1">
    <citation type="submission" date="2016-10" db="EMBL/GenBank/DDBJ databases">
        <authorList>
            <person name="de Groot N.N."/>
        </authorList>
    </citation>
    <scope>NUCLEOTIDE SEQUENCE [LARGE SCALE GENOMIC DNA]</scope>
    <source>
        <strain evidence="3 4">DSM 16077</strain>
    </source>
</reference>
<proteinExistence type="predicted"/>
<feature type="transmembrane region" description="Helical" evidence="2">
    <location>
        <begin position="160"/>
        <end position="182"/>
    </location>
</feature>
<keyword evidence="2" id="KW-1133">Transmembrane helix</keyword>
<sequence length="371" mass="41008">MAETDEDTPGPGETAPENEVAAAEVTAEPQEVETTPDNGLGFEFEGAAELEQVDALIGRAHFGVGGDHIAPFSRQLRKAMRDDFPSDNDIHDIADKAIADVQVGYGLMRVSTFLAYVILMVVLSSTIHAGYPEMQNLLVWGVLVELMAQLPGVGSNSELVYAYAAFGLVVFAGLRVVIRALFKREIEINGEKFAYKVKSRYDDIMSRMDKCTRNALLESDNWAKRASLWTKIALWCSKRSEYLDRYATTVGWKARFTIKMFHIISLGAKIAIGTYVCFTIAVSLYAAPDGSLAVHTDLFRVIAALVAIPALIYSWAILHWFPGDIWTEKFAKLVEDESAATGNYFDDISDMVESFVRTISASRFNGGQRNS</sequence>
<feature type="region of interest" description="Disordered" evidence="1">
    <location>
        <begin position="1"/>
        <end position="39"/>
    </location>
</feature>
<keyword evidence="2" id="KW-0472">Membrane</keyword>
<evidence type="ECO:0000256" key="2">
    <source>
        <dbReference type="SAM" id="Phobius"/>
    </source>
</evidence>
<dbReference type="STRING" id="144026.SAMN04488568_1143"/>
<name>A0A1G9U6D8_9PROT</name>
<organism evidence="3 4">
    <name type="scientific">Maricaulis salignorans</name>
    <dbReference type="NCBI Taxonomy" id="144026"/>
    <lineage>
        <taxon>Bacteria</taxon>
        <taxon>Pseudomonadati</taxon>
        <taxon>Pseudomonadota</taxon>
        <taxon>Alphaproteobacteria</taxon>
        <taxon>Maricaulales</taxon>
        <taxon>Maricaulaceae</taxon>
        <taxon>Maricaulis</taxon>
    </lineage>
</organism>
<evidence type="ECO:0000256" key="1">
    <source>
        <dbReference type="SAM" id="MobiDB-lite"/>
    </source>
</evidence>
<keyword evidence="2" id="KW-0812">Transmembrane</keyword>